<protein>
    <submittedName>
        <fullName evidence="3">M23 family metallopeptidase</fullName>
        <ecNumber evidence="3">3.4.-.-</ecNumber>
    </submittedName>
</protein>
<reference evidence="3 4" key="1">
    <citation type="submission" date="2024-06" db="EMBL/GenBank/DDBJ databases">
        <title>The Natural Products Discovery Center: Release of the First 8490 Sequenced Strains for Exploring Actinobacteria Biosynthetic Diversity.</title>
        <authorList>
            <person name="Kalkreuter E."/>
            <person name="Kautsar S.A."/>
            <person name="Yang D."/>
            <person name="Bader C.D."/>
            <person name="Teijaro C.N."/>
            <person name="Fluegel L."/>
            <person name="Davis C.M."/>
            <person name="Simpson J.R."/>
            <person name="Lauterbach L."/>
            <person name="Steele A.D."/>
            <person name="Gui C."/>
            <person name="Meng S."/>
            <person name="Li G."/>
            <person name="Viehrig K."/>
            <person name="Ye F."/>
            <person name="Su P."/>
            <person name="Kiefer A.F."/>
            <person name="Nichols A."/>
            <person name="Cepeda A.J."/>
            <person name="Yan W."/>
            <person name="Fan B."/>
            <person name="Jiang Y."/>
            <person name="Adhikari A."/>
            <person name="Zheng C.-J."/>
            <person name="Schuster L."/>
            <person name="Cowan T.M."/>
            <person name="Smanski M.J."/>
            <person name="Chevrette M.G."/>
            <person name="De Carvalho L.P.S."/>
            <person name="Shen B."/>
        </authorList>
    </citation>
    <scope>NUCLEOTIDE SEQUENCE [LARGE SCALE GENOMIC DNA]</scope>
    <source>
        <strain evidence="3 4">NPDC077434</strain>
    </source>
</reference>
<dbReference type="RefSeq" id="WP_234000181.1">
    <property type="nucleotide sequence ID" value="NZ_JAJVKR010000001.1"/>
</dbReference>
<dbReference type="PANTHER" id="PTHR21666:SF270">
    <property type="entry name" value="MUREIN HYDROLASE ACTIVATOR ENVC"/>
    <property type="match status" value="1"/>
</dbReference>
<dbReference type="Pfam" id="PF01551">
    <property type="entry name" value="Peptidase_M23"/>
    <property type="match status" value="1"/>
</dbReference>
<evidence type="ECO:0000259" key="2">
    <source>
        <dbReference type="Pfam" id="PF01551"/>
    </source>
</evidence>
<dbReference type="CDD" id="cd12797">
    <property type="entry name" value="M23_peptidase"/>
    <property type="match status" value="1"/>
</dbReference>
<accession>A0ABV3LCC8</accession>
<gene>
    <name evidence="3" type="ORF">AB0301_00580</name>
</gene>
<evidence type="ECO:0000256" key="1">
    <source>
        <dbReference type="SAM" id="MobiDB-lite"/>
    </source>
</evidence>
<dbReference type="SUPFAM" id="SSF51261">
    <property type="entry name" value="Duplicated hybrid motif"/>
    <property type="match status" value="1"/>
</dbReference>
<comment type="caution">
    <text evidence="3">The sequence shown here is derived from an EMBL/GenBank/DDBJ whole genome shotgun (WGS) entry which is preliminary data.</text>
</comment>
<feature type="region of interest" description="Disordered" evidence="1">
    <location>
        <begin position="1"/>
        <end position="43"/>
    </location>
</feature>
<keyword evidence="3" id="KW-0378">Hydrolase</keyword>
<organism evidence="3 4">
    <name type="scientific">Microbacterium profundi</name>
    <dbReference type="NCBI Taxonomy" id="450380"/>
    <lineage>
        <taxon>Bacteria</taxon>
        <taxon>Bacillati</taxon>
        <taxon>Actinomycetota</taxon>
        <taxon>Actinomycetes</taxon>
        <taxon>Micrococcales</taxon>
        <taxon>Microbacteriaceae</taxon>
        <taxon>Microbacterium</taxon>
    </lineage>
</organism>
<dbReference type="InterPro" id="IPR050570">
    <property type="entry name" value="Cell_wall_metabolism_enzyme"/>
</dbReference>
<dbReference type="InterPro" id="IPR011055">
    <property type="entry name" value="Dup_hybrid_motif"/>
</dbReference>
<dbReference type="Gene3D" id="2.70.70.10">
    <property type="entry name" value="Glucose Permease (Domain IIA)"/>
    <property type="match status" value="1"/>
</dbReference>
<feature type="domain" description="M23ase beta-sheet core" evidence="2">
    <location>
        <begin position="171"/>
        <end position="271"/>
    </location>
</feature>
<sequence length="280" mass="28718">MPAATPAVPPTAAPAAAQSEPKEHSRSATPTATIPRGTHPRTHRAWAKTKALSAALAVGALITGMALPSLNPDAQSFGATAEGVSALKDAAQSYSSTDEIRAEIAPRGNFSATTPTEIDETRSRAVAAALAAGMPLGSAVEIPIADRVVMPLAAGSYSFTDGFGVSRPGRSHMGLDLAAPVGTPINAAMAGCVSRSTESFEGYGVTIQIESVIDGEAVSTVYSHMIYGTRAVQVGECVTAGQYIGDVGSTGYVFGSVLHFEVHISRVPVDPMPWLTARVG</sequence>
<proteinExistence type="predicted"/>
<dbReference type="PANTHER" id="PTHR21666">
    <property type="entry name" value="PEPTIDASE-RELATED"/>
    <property type="match status" value="1"/>
</dbReference>
<evidence type="ECO:0000313" key="4">
    <source>
        <dbReference type="Proteomes" id="UP001553715"/>
    </source>
</evidence>
<dbReference type="EMBL" id="JBFBMH010000001">
    <property type="protein sequence ID" value="MEW1973566.1"/>
    <property type="molecule type" value="Genomic_DNA"/>
</dbReference>
<dbReference type="InterPro" id="IPR016047">
    <property type="entry name" value="M23ase_b-sheet_dom"/>
</dbReference>
<dbReference type="GO" id="GO:0016787">
    <property type="term" value="F:hydrolase activity"/>
    <property type="evidence" value="ECO:0007669"/>
    <property type="project" value="UniProtKB-KW"/>
</dbReference>
<evidence type="ECO:0000313" key="3">
    <source>
        <dbReference type="EMBL" id="MEW1973566.1"/>
    </source>
</evidence>
<dbReference type="Proteomes" id="UP001553715">
    <property type="component" value="Unassembled WGS sequence"/>
</dbReference>
<dbReference type="EC" id="3.4.-.-" evidence="3"/>
<keyword evidence="4" id="KW-1185">Reference proteome</keyword>
<name>A0ABV3LCC8_9MICO</name>